<gene>
    <name evidence="2" type="ORF">GCM10022403_019210</name>
</gene>
<evidence type="ECO:0000313" key="2">
    <source>
        <dbReference type="EMBL" id="GAA3784686.1"/>
    </source>
</evidence>
<feature type="region of interest" description="Disordered" evidence="1">
    <location>
        <begin position="1"/>
        <end position="29"/>
    </location>
</feature>
<evidence type="ECO:0000256" key="1">
    <source>
        <dbReference type="SAM" id="MobiDB-lite"/>
    </source>
</evidence>
<sequence>MRVIGMESDQLTRGRPEDRAAPAHSEAGVEHEDHFELFMDIASVGLGTALHHDDVRDVIRHVWSRTAIRS</sequence>
<proteinExistence type="predicted"/>
<organism evidence="2 3">
    <name type="scientific">Streptomyces coacervatus</name>
    <dbReference type="NCBI Taxonomy" id="647381"/>
    <lineage>
        <taxon>Bacteria</taxon>
        <taxon>Bacillati</taxon>
        <taxon>Actinomycetota</taxon>
        <taxon>Actinomycetes</taxon>
        <taxon>Kitasatosporales</taxon>
        <taxon>Streptomycetaceae</taxon>
        <taxon>Streptomyces</taxon>
    </lineage>
</organism>
<name>A0ABP7H4V3_9ACTN</name>
<accession>A0ABP7H4V3</accession>
<feature type="compositionally biased region" description="Basic and acidic residues" evidence="1">
    <location>
        <begin position="10"/>
        <end position="29"/>
    </location>
</feature>
<dbReference type="EMBL" id="BAABDE010000008">
    <property type="protein sequence ID" value="GAA3784686.1"/>
    <property type="molecule type" value="Genomic_DNA"/>
</dbReference>
<reference evidence="3" key="1">
    <citation type="journal article" date="2019" name="Int. J. Syst. Evol. Microbiol.">
        <title>The Global Catalogue of Microorganisms (GCM) 10K type strain sequencing project: providing services to taxonomists for standard genome sequencing and annotation.</title>
        <authorList>
            <consortium name="The Broad Institute Genomics Platform"/>
            <consortium name="The Broad Institute Genome Sequencing Center for Infectious Disease"/>
            <person name="Wu L."/>
            <person name="Ma J."/>
        </authorList>
    </citation>
    <scope>NUCLEOTIDE SEQUENCE [LARGE SCALE GENOMIC DNA]</scope>
    <source>
        <strain evidence="3">JCM 17138</strain>
    </source>
</reference>
<keyword evidence="3" id="KW-1185">Reference proteome</keyword>
<dbReference type="Proteomes" id="UP001501009">
    <property type="component" value="Unassembled WGS sequence"/>
</dbReference>
<protein>
    <submittedName>
        <fullName evidence="2">Uncharacterized protein</fullName>
    </submittedName>
</protein>
<evidence type="ECO:0000313" key="3">
    <source>
        <dbReference type="Proteomes" id="UP001501009"/>
    </source>
</evidence>
<comment type="caution">
    <text evidence="2">The sequence shown here is derived from an EMBL/GenBank/DDBJ whole genome shotgun (WGS) entry which is preliminary data.</text>
</comment>